<dbReference type="PANTHER" id="PTHR47926:SF537">
    <property type="entry name" value="PENTACOTRIPEPTIDE-REPEAT REGION OF PRORP DOMAIN-CONTAINING PROTEIN"/>
    <property type="match status" value="1"/>
</dbReference>
<dbReference type="Gene3D" id="1.25.40.10">
    <property type="entry name" value="Tetratricopeptide repeat domain"/>
    <property type="match status" value="1"/>
</dbReference>
<proteinExistence type="predicted"/>
<dbReference type="EMBL" id="JANJYI010000008">
    <property type="protein sequence ID" value="KAK2637830.1"/>
    <property type="molecule type" value="Genomic_DNA"/>
</dbReference>
<evidence type="ECO:0008006" key="5">
    <source>
        <dbReference type="Google" id="ProtNLM"/>
    </source>
</evidence>
<dbReference type="InterPro" id="IPR002885">
    <property type="entry name" value="PPR_rpt"/>
</dbReference>
<dbReference type="Pfam" id="PF13041">
    <property type="entry name" value="PPR_2"/>
    <property type="match status" value="1"/>
</dbReference>
<dbReference type="PROSITE" id="PS51257">
    <property type="entry name" value="PROKAR_LIPOPROTEIN"/>
    <property type="match status" value="1"/>
</dbReference>
<dbReference type="AlphaFoldDB" id="A0AAD9WPS3"/>
<evidence type="ECO:0000256" key="1">
    <source>
        <dbReference type="ARBA" id="ARBA00022737"/>
    </source>
</evidence>
<dbReference type="GO" id="GO:0009451">
    <property type="term" value="P:RNA modification"/>
    <property type="evidence" value="ECO:0007669"/>
    <property type="project" value="InterPro"/>
</dbReference>
<dbReference type="InterPro" id="IPR046960">
    <property type="entry name" value="PPR_At4g14850-like_plant"/>
</dbReference>
<name>A0AAD9WPS3_9ROSI</name>
<evidence type="ECO:0000313" key="4">
    <source>
        <dbReference type="Proteomes" id="UP001280121"/>
    </source>
</evidence>
<dbReference type="PANTHER" id="PTHR47926">
    <property type="entry name" value="PENTATRICOPEPTIDE REPEAT-CONTAINING PROTEIN"/>
    <property type="match status" value="1"/>
</dbReference>
<feature type="repeat" description="PPR" evidence="2">
    <location>
        <begin position="9"/>
        <end position="39"/>
    </location>
</feature>
<dbReference type="PROSITE" id="PS51375">
    <property type="entry name" value="PPR"/>
    <property type="match status" value="1"/>
</dbReference>
<organism evidence="3 4">
    <name type="scientific">Dipteronia dyeriana</name>
    <dbReference type="NCBI Taxonomy" id="168575"/>
    <lineage>
        <taxon>Eukaryota</taxon>
        <taxon>Viridiplantae</taxon>
        <taxon>Streptophyta</taxon>
        <taxon>Embryophyta</taxon>
        <taxon>Tracheophyta</taxon>
        <taxon>Spermatophyta</taxon>
        <taxon>Magnoliopsida</taxon>
        <taxon>eudicotyledons</taxon>
        <taxon>Gunneridae</taxon>
        <taxon>Pentapetalae</taxon>
        <taxon>rosids</taxon>
        <taxon>malvids</taxon>
        <taxon>Sapindales</taxon>
        <taxon>Sapindaceae</taxon>
        <taxon>Hippocastanoideae</taxon>
        <taxon>Acereae</taxon>
        <taxon>Dipteronia</taxon>
    </lineage>
</organism>
<protein>
    <recommendedName>
        <fullName evidence="5">Pentatricopeptide repeat-containing protein</fullName>
    </recommendedName>
</protein>
<evidence type="ECO:0000313" key="3">
    <source>
        <dbReference type="EMBL" id="KAK2637830.1"/>
    </source>
</evidence>
<dbReference type="Proteomes" id="UP001280121">
    <property type="component" value="Unassembled WGS sequence"/>
</dbReference>
<dbReference type="NCBIfam" id="TIGR00756">
    <property type="entry name" value="PPR"/>
    <property type="match status" value="1"/>
</dbReference>
<dbReference type="InterPro" id="IPR011990">
    <property type="entry name" value="TPR-like_helical_dom_sf"/>
</dbReference>
<accession>A0AAD9WPS3</accession>
<dbReference type="GO" id="GO:0003723">
    <property type="term" value="F:RNA binding"/>
    <property type="evidence" value="ECO:0007669"/>
    <property type="project" value="InterPro"/>
</dbReference>
<keyword evidence="4" id="KW-1185">Reference proteome</keyword>
<comment type="caution">
    <text evidence="3">The sequence shown here is derived from an EMBL/GenBank/DDBJ whole genome shotgun (WGS) entry which is preliminary data.</text>
</comment>
<evidence type="ECO:0000256" key="2">
    <source>
        <dbReference type="PROSITE-ProRule" id="PRU00708"/>
    </source>
</evidence>
<keyword evidence="1" id="KW-0677">Repeat</keyword>
<sequence length="90" mass="10359">MRVCDVKPNAVTFTSLFSACCHADFVKEGLSLFDDMKRKWDLEPNIQHYGCIVDLLGRAWHLSEAYEFIMKMPISPDAILWRSLLSACYV</sequence>
<dbReference type="Pfam" id="PF01535">
    <property type="entry name" value="PPR"/>
    <property type="match status" value="1"/>
</dbReference>
<reference evidence="3" key="1">
    <citation type="journal article" date="2023" name="Plant J.">
        <title>Genome sequences and population genomics provide insights into the demographic history, inbreeding, and mutation load of two 'living fossil' tree species of Dipteronia.</title>
        <authorList>
            <person name="Feng Y."/>
            <person name="Comes H.P."/>
            <person name="Chen J."/>
            <person name="Zhu S."/>
            <person name="Lu R."/>
            <person name="Zhang X."/>
            <person name="Li P."/>
            <person name="Qiu J."/>
            <person name="Olsen K.M."/>
            <person name="Qiu Y."/>
        </authorList>
    </citation>
    <scope>NUCLEOTIDE SEQUENCE</scope>
    <source>
        <strain evidence="3">KIB01</strain>
    </source>
</reference>
<gene>
    <name evidence="3" type="ORF">Ddye_025625</name>
</gene>